<dbReference type="SMART" id="SM00225">
    <property type="entry name" value="BTB"/>
    <property type="match status" value="1"/>
</dbReference>
<dbReference type="SUPFAM" id="SSF50965">
    <property type="entry name" value="Galactose oxidase, central domain"/>
    <property type="match status" value="1"/>
</dbReference>
<feature type="domain" description="BTB" evidence="4">
    <location>
        <begin position="80"/>
        <end position="143"/>
    </location>
</feature>
<gene>
    <name evidence="5" type="ORF">MCOR_21979</name>
</gene>
<dbReference type="OrthoDB" id="6350321at2759"/>
<dbReference type="InterPro" id="IPR015915">
    <property type="entry name" value="Kelch-typ_b-propeller"/>
</dbReference>
<dbReference type="PROSITE" id="PS50097">
    <property type="entry name" value="BTB"/>
    <property type="match status" value="1"/>
</dbReference>
<dbReference type="Pfam" id="PF00651">
    <property type="entry name" value="BTB"/>
    <property type="match status" value="1"/>
</dbReference>
<evidence type="ECO:0000256" key="3">
    <source>
        <dbReference type="SAM" id="MobiDB-lite"/>
    </source>
</evidence>
<dbReference type="Gene3D" id="3.30.710.10">
    <property type="entry name" value="Potassium Channel Kv1.1, Chain A"/>
    <property type="match status" value="1"/>
</dbReference>
<dbReference type="CDD" id="cd18186">
    <property type="entry name" value="BTB_POZ_ZBTB_KLHL-like"/>
    <property type="match status" value="1"/>
</dbReference>
<evidence type="ECO:0000256" key="1">
    <source>
        <dbReference type="ARBA" id="ARBA00022441"/>
    </source>
</evidence>
<organism evidence="5 6">
    <name type="scientific">Mytilus coruscus</name>
    <name type="common">Sea mussel</name>
    <dbReference type="NCBI Taxonomy" id="42192"/>
    <lineage>
        <taxon>Eukaryota</taxon>
        <taxon>Metazoa</taxon>
        <taxon>Spiralia</taxon>
        <taxon>Lophotrochozoa</taxon>
        <taxon>Mollusca</taxon>
        <taxon>Bivalvia</taxon>
        <taxon>Autobranchia</taxon>
        <taxon>Pteriomorphia</taxon>
        <taxon>Mytilida</taxon>
        <taxon>Mytiloidea</taxon>
        <taxon>Mytilidae</taxon>
        <taxon>Mytilinae</taxon>
        <taxon>Mytilus</taxon>
    </lineage>
</organism>
<dbReference type="Gene3D" id="1.25.40.420">
    <property type="match status" value="1"/>
</dbReference>
<dbReference type="Proteomes" id="UP000507470">
    <property type="component" value="Unassembled WGS sequence"/>
</dbReference>
<evidence type="ECO:0000313" key="5">
    <source>
        <dbReference type="EMBL" id="CAC5386559.1"/>
    </source>
</evidence>
<evidence type="ECO:0000259" key="4">
    <source>
        <dbReference type="PROSITE" id="PS50097"/>
    </source>
</evidence>
<dbReference type="InterPro" id="IPR011333">
    <property type="entry name" value="SKP1/BTB/POZ_sf"/>
</dbReference>
<dbReference type="Pfam" id="PF07707">
    <property type="entry name" value="BACK"/>
    <property type="match status" value="1"/>
</dbReference>
<sequence>MESDGQPLQFDLSEDEDVSLNVSQKRNVRRIRSISSSDFDDLDDNDTDISVHSYAQDIIKMHTEVLISGLSAFLIDHTLTDVVISVQEETFNCHKIILATFSTFFKSMFTSGMIESDQNATVGLPNIEPNIMRKIIQFMYVGEGFDSEFADEMLLTADYLQIESIKTVCLKQIKHKLNCNNIFKYWRLSEENVAYKDLRRACKNLVAKNFRLLWSKHGFVQLSCNQIVALLQEENLNVSDENIVCDAVDRWIIHDIAKRKRHLASIFENVRLPLASEVNLLKFKTEFPYSKDSKLDEFLKEAKCFHEKYDRQSLLVGQSKRTSYRLRVRQEHVIIVLAGGEDDSNERSRAMWSFWSSLMKWKRLSDLPKEVHSENSGPAICSYGLSNILYSGGYENDCFYRYDGKHDKWIELPHLNHDRAGHSMIVIKNCVYVFGGMAYDHSPSAEFLARKSFKTIDVYNMTDQSTGQDAEKSMFENHKTTDHFDEKLDRNDDTSSIKSENESDNDDHDDCGSSDGDMGGGNWTRYGKLLHPTVDGQVVVDDEKIYIFGGVTVDNEEYDTNTCVQCYDTYLKTCYIFKHNDLGIQLTESKVFGCDNNVFILSKNLNSFSIISYFKKTGSVSRNEEKIQFVDQSFTKFPPEGFLKSGNRYYFLGGMDRRISNRVASYNLNTKQTSIFEDDAFLPSSLTDFSCLTLVLEKDIYWRNRNE</sequence>
<proteinExistence type="predicted"/>
<dbReference type="AlphaFoldDB" id="A0A6J8BV72"/>
<evidence type="ECO:0000313" key="6">
    <source>
        <dbReference type="Proteomes" id="UP000507470"/>
    </source>
</evidence>
<protein>
    <submittedName>
        <fullName evidence="5">KLHL24_35</fullName>
    </submittedName>
</protein>
<dbReference type="PANTHER" id="PTHR45632:SF3">
    <property type="entry name" value="KELCH-LIKE PROTEIN 32"/>
    <property type="match status" value="1"/>
</dbReference>
<dbReference type="SUPFAM" id="SSF54695">
    <property type="entry name" value="POZ domain"/>
    <property type="match status" value="1"/>
</dbReference>
<dbReference type="PANTHER" id="PTHR45632">
    <property type="entry name" value="LD33804P"/>
    <property type="match status" value="1"/>
</dbReference>
<reference evidence="5 6" key="1">
    <citation type="submission" date="2020-06" db="EMBL/GenBank/DDBJ databases">
        <authorList>
            <person name="Li R."/>
            <person name="Bekaert M."/>
        </authorList>
    </citation>
    <scope>NUCLEOTIDE SEQUENCE [LARGE SCALE GENOMIC DNA]</scope>
    <source>
        <strain evidence="6">wild</strain>
    </source>
</reference>
<feature type="region of interest" description="Disordered" evidence="3">
    <location>
        <begin position="481"/>
        <end position="514"/>
    </location>
</feature>
<dbReference type="InterPro" id="IPR011705">
    <property type="entry name" value="BACK"/>
</dbReference>
<evidence type="ECO:0000256" key="2">
    <source>
        <dbReference type="ARBA" id="ARBA00022737"/>
    </source>
</evidence>
<name>A0A6J8BV72_MYTCO</name>
<keyword evidence="2" id="KW-0677">Repeat</keyword>
<dbReference type="Gene3D" id="2.120.10.80">
    <property type="entry name" value="Kelch-type beta propeller"/>
    <property type="match status" value="2"/>
</dbReference>
<dbReference type="SMART" id="SM00875">
    <property type="entry name" value="BACK"/>
    <property type="match status" value="1"/>
</dbReference>
<keyword evidence="6" id="KW-1185">Reference proteome</keyword>
<dbReference type="InterPro" id="IPR011043">
    <property type="entry name" value="Gal_Oxase/kelch_b-propeller"/>
</dbReference>
<feature type="compositionally biased region" description="Basic and acidic residues" evidence="3">
    <location>
        <begin position="481"/>
        <end position="501"/>
    </location>
</feature>
<accession>A0A6J8BV72</accession>
<keyword evidence="1" id="KW-0880">Kelch repeat</keyword>
<dbReference type="InterPro" id="IPR000210">
    <property type="entry name" value="BTB/POZ_dom"/>
</dbReference>
<dbReference type="EMBL" id="CACVKT020003885">
    <property type="protein sequence ID" value="CAC5386559.1"/>
    <property type="molecule type" value="Genomic_DNA"/>
</dbReference>